<dbReference type="EMBL" id="JACEGQ020000017">
    <property type="protein sequence ID" value="KAH8484272.1"/>
    <property type="molecule type" value="Genomic_DNA"/>
</dbReference>
<comment type="caution">
    <text evidence="1">The sequence shown here is derived from an EMBL/GenBank/DDBJ whole genome shotgun (WGS) entry which is preliminary data.</text>
</comment>
<accession>A0A8T2WV10</accession>
<feature type="non-terminal residue" evidence="1">
    <location>
        <position position="90"/>
    </location>
</feature>
<evidence type="ECO:0000313" key="2">
    <source>
        <dbReference type="Proteomes" id="UP000807159"/>
    </source>
</evidence>
<reference evidence="1" key="1">
    <citation type="journal article" date="2021" name="J. Hered.">
        <title>Genome Assembly of Salicaceae Populus deltoides (Eastern Cottonwood) I-69 Based on Nanopore Sequencing and Hi-C Technologies.</title>
        <authorList>
            <person name="Bai S."/>
            <person name="Wu H."/>
            <person name="Zhang J."/>
            <person name="Pan Z."/>
            <person name="Zhao W."/>
            <person name="Li Z."/>
            <person name="Tong C."/>
        </authorList>
    </citation>
    <scope>NUCLEOTIDE SEQUENCE</scope>
    <source>
        <tissue evidence="1">Leaf</tissue>
    </source>
</reference>
<name>A0A8T2WV10_POPDE</name>
<organism evidence="1 2">
    <name type="scientific">Populus deltoides</name>
    <name type="common">Eastern poplar</name>
    <name type="synonym">Eastern cottonwood</name>
    <dbReference type="NCBI Taxonomy" id="3696"/>
    <lineage>
        <taxon>Eukaryota</taxon>
        <taxon>Viridiplantae</taxon>
        <taxon>Streptophyta</taxon>
        <taxon>Embryophyta</taxon>
        <taxon>Tracheophyta</taxon>
        <taxon>Spermatophyta</taxon>
        <taxon>Magnoliopsida</taxon>
        <taxon>eudicotyledons</taxon>
        <taxon>Gunneridae</taxon>
        <taxon>Pentapetalae</taxon>
        <taxon>rosids</taxon>
        <taxon>fabids</taxon>
        <taxon>Malpighiales</taxon>
        <taxon>Salicaceae</taxon>
        <taxon>Saliceae</taxon>
        <taxon>Populus</taxon>
    </lineage>
</organism>
<dbReference type="Proteomes" id="UP000807159">
    <property type="component" value="Chromosome 17"/>
</dbReference>
<sequence length="90" mass="10045">VELPDVTSEIESNTHPLNRLFMESGNQCNVYLGKFSSNLSKDNLVTIPRALLANLADYTVKDYVADERMQLHECMDECDSKAAGSCDYVP</sequence>
<protein>
    <submittedName>
        <fullName evidence="1">Uncharacterized protein</fullName>
    </submittedName>
</protein>
<evidence type="ECO:0000313" key="1">
    <source>
        <dbReference type="EMBL" id="KAH8484272.1"/>
    </source>
</evidence>
<keyword evidence="2" id="KW-1185">Reference proteome</keyword>
<gene>
    <name evidence="1" type="ORF">H0E87_028642</name>
</gene>
<proteinExistence type="predicted"/>
<dbReference type="AlphaFoldDB" id="A0A8T2WV10"/>